<evidence type="ECO:0000256" key="3">
    <source>
        <dbReference type="SAM" id="Phobius"/>
    </source>
</evidence>
<name>A0A0C3A4R1_9AGAM</name>
<feature type="non-terminal residue" evidence="5">
    <location>
        <position position="55"/>
    </location>
</feature>
<evidence type="ECO:0000313" key="6">
    <source>
        <dbReference type="Proteomes" id="UP000053989"/>
    </source>
</evidence>
<proteinExistence type="predicted"/>
<reference evidence="5 6" key="1">
    <citation type="submission" date="2014-04" db="EMBL/GenBank/DDBJ databases">
        <authorList>
            <consortium name="DOE Joint Genome Institute"/>
            <person name="Kuo A."/>
            <person name="Kohler A."/>
            <person name="Nagy L.G."/>
            <person name="Floudas D."/>
            <person name="Copeland A."/>
            <person name="Barry K.W."/>
            <person name="Cichocki N."/>
            <person name="Veneault-Fourrey C."/>
            <person name="LaButti K."/>
            <person name="Lindquist E.A."/>
            <person name="Lipzen A."/>
            <person name="Lundell T."/>
            <person name="Morin E."/>
            <person name="Murat C."/>
            <person name="Sun H."/>
            <person name="Tunlid A."/>
            <person name="Henrissat B."/>
            <person name="Grigoriev I.V."/>
            <person name="Hibbett D.S."/>
            <person name="Martin F."/>
            <person name="Nordberg H.P."/>
            <person name="Cantor M.N."/>
            <person name="Hua S.X."/>
        </authorList>
    </citation>
    <scope>NUCLEOTIDE SEQUENCE [LARGE SCALE GENOMIC DNA]</scope>
    <source>
        <strain evidence="5 6">Foug A</strain>
    </source>
</reference>
<protein>
    <recommendedName>
        <fullName evidence="4">DDE Tnp4 domain-containing protein</fullName>
    </recommendedName>
</protein>
<gene>
    <name evidence="5" type="ORF">SCLCIDRAFT_75451</name>
</gene>
<accession>A0A0C3A4R1</accession>
<dbReference type="OrthoDB" id="2499472at2759"/>
<evidence type="ECO:0000256" key="1">
    <source>
        <dbReference type="ARBA" id="ARBA00001968"/>
    </source>
</evidence>
<feature type="non-terminal residue" evidence="5">
    <location>
        <position position="1"/>
    </location>
</feature>
<dbReference type="AlphaFoldDB" id="A0A0C3A4R1"/>
<keyword evidence="2" id="KW-0479">Metal-binding</keyword>
<dbReference type="GO" id="GO:0046872">
    <property type="term" value="F:metal ion binding"/>
    <property type="evidence" value="ECO:0007669"/>
    <property type="project" value="UniProtKB-KW"/>
</dbReference>
<keyword evidence="3" id="KW-1133">Transmembrane helix</keyword>
<dbReference type="Pfam" id="PF13359">
    <property type="entry name" value="DDE_Tnp_4"/>
    <property type="match status" value="1"/>
</dbReference>
<keyword evidence="6" id="KW-1185">Reference proteome</keyword>
<sequence length="55" mass="6605">SKIRVRVEHAFVALKGRFQSLRELRLKMNNNHDLHIAVYWVTCCMILHNMVVHFE</sequence>
<keyword evidence="3" id="KW-0812">Transmembrane</keyword>
<evidence type="ECO:0000256" key="2">
    <source>
        <dbReference type="ARBA" id="ARBA00022723"/>
    </source>
</evidence>
<dbReference type="InParanoid" id="A0A0C3A4R1"/>
<feature type="transmembrane region" description="Helical" evidence="3">
    <location>
        <begin position="34"/>
        <end position="54"/>
    </location>
</feature>
<dbReference type="Proteomes" id="UP000053989">
    <property type="component" value="Unassembled WGS sequence"/>
</dbReference>
<comment type="cofactor">
    <cofactor evidence="1">
        <name>a divalent metal cation</name>
        <dbReference type="ChEBI" id="CHEBI:60240"/>
    </cofactor>
</comment>
<reference evidence="6" key="2">
    <citation type="submission" date="2015-01" db="EMBL/GenBank/DDBJ databases">
        <title>Evolutionary Origins and Diversification of the Mycorrhizal Mutualists.</title>
        <authorList>
            <consortium name="DOE Joint Genome Institute"/>
            <consortium name="Mycorrhizal Genomics Consortium"/>
            <person name="Kohler A."/>
            <person name="Kuo A."/>
            <person name="Nagy L.G."/>
            <person name="Floudas D."/>
            <person name="Copeland A."/>
            <person name="Barry K.W."/>
            <person name="Cichocki N."/>
            <person name="Veneault-Fourrey C."/>
            <person name="LaButti K."/>
            <person name="Lindquist E.A."/>
            <person name="Lipzen A."/>
            <person name="Lundell T."/>
            <person name="Morin E."/>
            <person name="Murat C."/>
            <person name="Riley R."/>
            <person name="Ohm R."/>
            <person name="Sun H."/>
            <person name="Tunlid A."/>
            <person name="Henrissat B."/>
            <person name="Grigoriev I.V."/>
            <person name="Hibbett D.S."/>
            <person name="Martin F."/>
        </authorList>
    </citation>
    <scope>NUCLEOTIDE SEQUENCE [LARGE SCALE GENOMIC DNA]</scope>
    <source>
        <strain evidence="6">Foug A</strain>
    </source>
</reference>
<dbReference type="EMBL" id="KN822070">
    <property type="protein sequence ID" value="KIM59687.1"/>
    <property type="molecule type" value="Genomic_DNA"/>
</dbReference>
<feature type="domain" description="DDE Tnp4" evidence="4">
    <location>
        <begin position="1"/>
        <end position="49"/>
    </location>
</feature>
<evidence type="ECO:0000259" key="4">
    <source>
        <dbReference type="Pfam" id="PF13359"/>
    </source>
</evidence>
<dbReference type="HOGENOM" id="CLU_201513_0_0_1"/>
<dbReference type="InterPro" id="IPR027806">
    <property type="entry name" value="HARBI1_dom"/>
</dbReference>
<keyword evidence="3" id="KW-0472">Membrane</keyword>
<organism evidence="5 6">
    <name type="scientific">Scleroderma citrinum Foug A</name>
    <dbReference type="NCBI Taxonomy" id="1036808"/>
    <lineage>
        <taxon>Eukaryota</taxon>
        <taxon>Fungi</taxon>
        <taxon>Dikarya</taxon>
        <taxon>Basidiomycota</taxon>
        <taxon>Agaricomycotina</taxon>
        <taxon>Agaricomycetes</taxon>
        <taxon>Agaricomycetidae</taxon>
        <taxon>Boletales</taxon>
        <taxon>Sclerodermatineae</taxon>
        <taxon>Sclerodermataceae</taxon>
        <taxon>Scleroderma</taxon>
    </lineage>
</organism>
<evidence type="ECO:0000313" key="5">
    <source>
        <dbReference type="EMBL" id="KIM59687.1"/>
    </source>
</evidence>